<dbReference type="PANTHER" id="PTHR19303">
    <property type="entry name" value="TRANSPOSON"/>
    <property type="match status" value="1"/>
</dbReference>
<dbReference type="Proteomes" id="UP000008820">
    <property type="component" value="Chromosome 2"/>
</dbReference>
<keyword evidence="2" id="KW-0238">DNA-binding</keyword>
<accession>A0A6I8TPY1</accession>
<dbReference type="Pfam" id="PF04218">
    <property type="entry name" value="CENP-B_N"/>
    <property type="match status" value="1"/>
</dbReference>
<keyword evidence="5" id="KW-1185">Reference proteome</keyword>
<sequence length="476" mass="54842">MEKVEKRIIKVLTVAQRNTIIDEYEASGAKVTEIAKRFQVPQSTVSSILKNREKWRLRKLQNENLQVKRAKAPVDERLERALQVFISQARENSIPLSGLIIREKACQLAKKLGVPEFQGSSGWLFKFLKRHNISFKKVCGENAAVDSTMAGNWMTNVLPGFIQEYDPKDIYNADETGLFYKCLPDRTYAFKSESCHGGKYSKQRLTILCAANMDGSDKLPLLVIGKSRKPRCFKNVKSLPVKYEANSKAWMTSLLFEKWMLKFDQRMSDEDRKILMFVDNCTAHPKIFLEKLKSIKLVFFPPNATSVLQPLDLGIIKSLKHYYRYELVKERIHSMEIDQEHQDITVLDARKLVSKVWSVKVKAETIQNCFRKAGFVLEDEDDIPLAELVRREAIRNQQDLALAEDELFPVDPVVSFSDYCDVDRNVICNEMMTDDDILEFVTGGDLAHDEPEDVLSTTFNNMQSSELGLCKYRYYR</sequence>
<evidence type="ECO:0000256" key="2">
    <source>
        <dbReference type="ARBA" id="ARBA00023125"/>
    </source>
</evidence>
<dbReference type="SMART" id="SM00674">
    <property type="entry name" value="CENPB"/>
    <property type="match status" value="1"/>
</dbReference>
<dbReference type="AlphaFoldDB" id="A0A6I8TPY1"/>
<dbReference type="InterPro" id="IPR004875">
    <property type="entry name" value="DDE_SF_endonuclease_dom"/>
</dbReference>
<dbReference type="Gene3D" id="1.10.10.60">
    <property type="entry name" value="Homeodomain-like"/>
    <property type="match status" value="2"/>
</dbReference>
<dbReference type="InterPro" id="IPR007889">
    <property type="entry name" value="HTH_Psq"/>
</dbReference>
<evidence type="ECO:0000313" key="4">
    <source>
        <dbReference type="EnsemblMetazoa" id="AAEL022776-PA"/>
    </source>
</evidence>
<reference evidence="4" key="2">
    <citation type="submission" date="2020-05" db="UniProtKB">
        <authorList>
            <consortium name="EnsemblMetazoa"/>
        </authorList>
    </citation>
    <scope>IDENTIFICATION</scope>
    <source>
        <strain evidence="4">LVP_AGWG</strain>
    </source>
</reference>
<dbReference type="PANTHER" id="PTHR19303:SF73">
    <property type="entry name" value="PROTEIN PDC2"/>
    <property type="match status" value="1"/>
</dbReference>
<dbReference type="GO" id="GO:0003677">
    <property type="term" value="F:DNA binding"/>
    <property type="evidence" value="ECO:0007669"/>
    <property type="project" value="UniProtKB-KW"/>
</dbReference>
<proteinExistence type="predicted"/>
<comment type="subcellular location">
    <subcellularLocation>
        <location evidence="1">Nucleus</location>
    </subcellularLocation>
</comment>
<dbReference type="SUPFAM" id="SSF46689">
    <property type="entry name" value="Homeodomain-like"/>
    <property type="match status" value="2"/>
</dbReference>
<gene>
    <name evidence="4" type="primary">110675155</name>
</gene>
<dbReference type="InterPro" id="IPR009057">
    <property type="entry name" value="Homeodomain-like_sf"/>
</dbReference>
<reference evidence="4 5" key="1">
    <citation type="submission" date="2017-06" db="EMBL/GenBank/DDBJ databases">
        <title>Aedes aegypti genome working group (AGWG) sequencing and assembly.</title>
        <authorList>
            <consortium name="Aedes aegypti Genome Working Group (AGWG)"/>
            <person name="Matthews B.J."/>
        </authorList>
    </citation>
    <scope>NUCLEOTIDE SEQUENCE [LARGE SCALE GENOMIC DNA]</scope>
    <source>
        <strain evidence="4 5">LVP_AGWG</strain>
    </source>
</reference>
<evidence type="ECO:0000256" key="1">
    <source>
        <dbReference type="ARBA" id="ARBA00004123"/>
    </source>
</evidence>
<evidence type="ECO:0000256" key="3">
    <source>
        <dbReference type="ARBA" id="ARBA00023242"/>
    </source>
</evidence>
<dbReference type="EnsemblMetazoa" id="AAEL022776-RA">
    <property type="protein sequence ID" value="AAEL022776-PA"/>
    <property type="gene ID" value="AAEL022776"/>
</dbReference>
<dbReference type="GO" id="GO:0005634">
    <property type="term" value="C:nucleus"/>
    <property type="evidence" value="ECO:0007669"/>
    <property type="project" value="UniProtKB-SubCell"/>
</dbReference>
<name>A0A6I8TPY1_AEDAE</name>
<dbReference type="Pfam" id="PF03221">
    <property type="entry name" value="HTH_Tnp_Tc5"/>
    <property type="match status" value="1"/>
</dbReference>
<protein>
    <submittedName>
        <fullName evidence="4">Uncharacterized protein</fullName>
    </submittedName>
</protein>
<dbReference type="InterPro" id="IPR050863">
    <property type="entry name" value="CenT-Element_Derived"/>
</dbReference>
<keyword evidence="3" id="KW-0539">Nucleus</keyword>
<dbReference type="InterPro" id="IPR006600">
    <property type="entry name" value="HTH_CenpB_DNA-bd_dom"/>
</dbReference>
<evidence type="ECO:0000313" key="5">
    <source>
        <dbReference type="Proteomes" id="UP000008820"/>
    </source>
</evidence>
<dbReference type="InParanoid" id="A0A6I8TPY1"/>
<dbReference type="PROSITE" id="PS51253">
    <property type="entry name" value="HTH_CENPB"/>
    <property type="match status" value="1"/>
</dbReference>
<dbReference type="Pfam" id="PF03184">
    <property type="entry name" value="DDE_1"/>
    <property type="match status" value="1"/>
</dbReference>
<organism evidence="4 5">
    <name type="scientific">Aedes aegypti</name>
    <name type="common">Yellowfever mosquito</name>
    <name type="synonym">Culex aegypti</name>
    <dbReference type="NCBI Taxonomy" id="7159"/>
    <lineage>
        <taxon>Eukaryota</taxon>
        <taxon>Metazoa</taxon>
        <taxon>Ecdysozoa</taxon>
        <taxon>Arthropoda</taxon>
        <taxon>Hexapoda</taxon>
        <taxon>Insecta</taxon>
        <taxon>Pterygota</taxon>
        <taxon>Neoptera</taxon>
        <taxon>Endopterygota</taxon>
        <taxon>Diptera</taxon>
        <taxon>Nematocera</taxon>
        <taxon>Culicoidea</taxon>
        <taxon>Culicidae</taxon>
        <taxon>Culicinae</taxon>
        <taxon>Aedini</taxon>
        <taxon>Aedes</taxon>
        <taxon>Stegomyia</taxon>
    </lineage>
</organism>
<dbReference type="OrthoDB" id="7740375at2759"/>